<dbReference type="Pfam" id="PF02518">
    <property type="entry name" value="HATPase_c"/>
    <property type="match status" value="1"/>
</dbReference>
<dbReference type="Gene3D" id="3.30.565.10">
    <property type="entry name" value="Histidine kinase-like ATPase, C-terminal domain"/>
    <property type="match status" value="1"/>
</dbReference>
<keyword evidence="10" id="KW-1185">Reference proteome</keyword>
<organism evidence="9 10">
    <name type="scientific">Paenibacillus oceani</name>
    <dbReference type="NCBI Taxonomy" id="2772510"/>
    <lineage>
        <taxon>Bacteria</taxon>
        <taxon>Bacillati</taxon>
        <taxon>Bacillota</taxon>
        <taxon>Bacilli</taxon>
        <taxon>Bacillales</taxon>
        <taxon>Paenibacillaceae</taxon>
        <taxon>Paenibacillus</taxon>
    </lineage>
</organism>
<evidence type="ECO:0000313" key="10">
    <source>
        <dbReference type="Proteomes" id="UP000639396"/>
    </source>
</evidence>
<evidence type="ECO:0000256" key="7">
    <source>
        <dbReference type="SAM" id="Phobius"/>
    </source>
</evidence>
<dbReference type="SUPFAM" id="SSF55874">
    <property type="entry name" value="ATPase domain of HSP90 chaperone/DNA topoisomerase II/histidine kinase"/>
    <property type="match status" value="1"/>
</dbReference>
<evidence type="ECO:0000256" key="4">
    <source>
        <dbReference type="ARBA" id="ARBA00022679"/>
    </source>
</evidence>
<feature type="domain" description="HAMP" evidence="8">
    <location>
        <begin position="338"/>
        <end position="390"/>
    </location>
</feature>
<dbReference type="RefSeq" id="WP_190931461.1">
    <property type="nucleotide sequence ID" value="NZ_JACXJA010000048.1"/>
</dbReference>
<reference evidence="9" key="1">
    <citation type="submission" date="2020-09" db="EMBL/GenBank/DDBJ databases">
        <title>A novel bacterium of genus Paenibacillus, isolated from South China Sea.</title>
        <authorList>
            <person name="Huang H."/>
            <person name="Mo K."/>
            <person name="Hu Y."/>
        </authorList>
    </citation>
    <scope>NUCLEOTIDE SEQUENCE</scope>
    <source>
        <strain evidence="9">IB182363</strain>
    </source>
</reference>
<accession>A0A927CHH3</accession>
<evidence type="ECO:0000259" key="8">
    <source>
        <dbReference type="PROSITE" id="PS50885"/>
    </source>
</evidence>
<dbReference type="PROSITE" id="PS50885">
    <property type="entry name" value="HAMP"/>
    <property type="match status" value="1"/>
</dbReference>
<proteinExistence type="predicted"/>
<dbReference type="SMART" id="SM00304">
    <property type="entry name" value="HAMP"/>
    <property type="match status" value="1"/>
</dbReference>
<keyword evidence="7" id="KW-0812">Transmembrane</keyword>
<name>A0A927CHH3_9BACL</name>
<keyword evidence="2" id="KW-1003">Cell membrane</keyword>
<feature type="transmembrane region" description="Helical" evidence="7">
    <location>
        <begin position="316"/>
        <end position="338"/>
    </location>
</feature>
<dbReference type="InterPro" id="IPR010559">
    <property type="entry name" value="Sig_transdc_His_kin_internal"/>
</dbReference>
<keyword evidence="3" id="KW-0597">Phosphoprotein</keyword>
<evidence type="ECO:0000256" key="2">
    <source>
        <dbReference type="ARBA" id="ARBA00022475"/>
    </source>
</evidence>
<dbReference type="PANTHER" id="PTHR34220:SF7">
    <property type="entry name" value="SENSOR HISTIDINE KINASE YPDA"/>
    <property type="match status" value="1"/>
</dbReference>
<dbReference type="GO" id="GO:0005886">
    <property type="term" value="C:plasma membrane"/>
    <property type="evidence" value="ECO:0007669"/>
    <property type="project" value="UniProtKB-SubCell"/>
</dbReference>
<evidence type="ECO:0000313" key="9">
    <source>
        <dbReference type="EMBL" id="MBD2865840.1"/>
    </source>
</evidence>
<dbReference type="SUPFAM" id="SSF158472">
    <property type="entry name" value="HAMP domain-like"/>
    <property type="match status" value="1"/>
</dbReference>
<dbReference type="InterPro" id="IPR036890">
    <property type="entry name" value="HATPase_C_sf"/>
</dbReference>
<comment type="caution">
    <text evidence="9">The sequence shown here is derived from an EMBL/GenBank/DDBJ whole genome shotgun (WGS) entry which is preliminary data.</text>
</comment>
<protein>
    <submittedName>
        <fullName evidence="9">Sensor histidine kinase</fullName>
    </submittedName>
</protein>
<evidence type="ECO:0000256" key="3">
    <source>
        <dbReference type="ARBA" id="ARBA00022553"/>
    </source>
</evidence>
<dbReference type="InterPro" id="IPR050640">
    <property type="entry name" value="Bact_2-comp_sensor_kinase"/>
</dbReference>
<dbReference type="Gene3D" id="6.10.340.10">
    <property type="match status" value="1"/>
</dbReference>
<comment type="subcellular location">
    <subcellularLocation>
        <location evidence="1">Cell membrane</location>
        <topology evidence="1">Multi-pass membrane protein</topology>
    </subcellularLocation>
</comment>
<evidence type="ECO:0000256" key="6">
    <source>
        <dbReference type="ARBA" id="ARBA00023136"/>
    </source>
</evidence>
<dbReference type="SMART" id="SM00387">
    <property type="entry name" value="HATPase_c"/>
    <property type="match status" value="1"/>
</dbReference>
<sequence>MNRSKLAFSRKRTIKSTLLMFAVGSLAVFAVVTFLLILWFQNVLEQKIRTSAEQALGTAISGIEMYMENTVKLSESIAASDNLLKQLGRYPDFRSPDAVWPLLEVMGDLKSFSVVNQYIDSVGIYNETSNKMLTTKDGIYSASSASDPGAKPDWLQGVKDYKGTPLIGADLIASAPSYAESHSGLVSVARLLRASDGGGANVLLVNTEKSIFEMLVGDSPLWKGTGILIYDGGGNVIWSKGDPDFQHAAAGRIVPEQPQDGHGGEAWRFPASEYAPVALGDREYRFVQKQSELTGWKVAMCIPEEEIMGEIRRMKLLLYAVLAVLVLLSFALFTLLYMQISTPIRQLMAGIRRVESGAPFVPVPISRMDEFGYLQKRFNDMVVNEQQMRQAMFEQELRGKDVELKLLQSQMNPHFLYNTLDSIYWAAERSDNNEISDMVLDLSRFFRLSLSRGKEFVTVRETIDHLKTYIRIQQFRHKGKFEVEWDIDGTLHEVKIIKLMLQPVVENAIVHGLEALADACRLRVRTVRDGPWILFEVTDSGIGIPAPRLKELLEAVRDERPEGGKTYGLRNLYQRLRLIYGEEDMRFEMTSEPFGGTTVAIRIAESRLEGGRHEDEGDDRRG</sequence>
<gene>
    <name evidence="9" type="ORF">IDH45_28045</name>
</gene>
<evidence type="ECO:0000256" key="1">
    <source>
        <dbReference type="ARBA" id="ARBA00004651"/>
    </source>
</evidence>
<dbReference type="InterPro" id="IPR003660">
    <property type="entry name" value="HAMP_dom"/>
</dbReference>
<dbReference type="InterPro" id="IPR003594">
    <property type="entry name" value="HATPase_dom"/>
</dbReference>
<keyword evidence="6 7" id="KW-0472">Membrane</keyword>
<dbReference type="Pfam" id="PF06580">
    <property type="entry name" value="His_kinase"/>
    <property type="match status" value="1"/>
</dbReference>
<dbReference type="AlphaFoldDB" id="A0A927CHH3"/>
<feature type="transmembrane region" description="Helical" evidence="7">
    <location>
        <begin position="20"/>
        <end position="40"/>
    </location>
</feature>
<keyword evidence="4" id="KW-0808">Transferase</keyword>
<evidence type="ECO:0000256" key="5">
    <source>
        <dbReference type="ARBA" id="ARBA00022777"/>
    </source>
</evidence>
<dbReference type="CDD" id="cd06225">
    <property type="entry name" value="HAMP"/>
    <property type="match status" value="1"/>
</dbReference>
<keyword evidence="5 9" id="KW-0418">Kinase</keyword>
<dbReference type="Proteomes" id="UP000639396">
    <property type="component" value="Unassembled WGS sequence"/>
</dbReference>
<keyword evidence="7" id="KW-1133">Transmembrane helix</keyword>
<dbReference type="GO" id="GO:0000155">
    <property type="term" value="F:phosphorelay sensor kinase activity"/>
    <property type="evidence" value="ECO:0007669"/>
    <property type="project" value="InterPro"/>
</dbReference>
<dbReference type="PANTHER" id="PTHR34220">
    <property type="entry name" value="SENSOR HISTIDINE KINASE YPDA"/>
    <property type="match status" value="1"/>
</dbReference>
<dbReference type="EMBL" id="JACXJA010000048">
    <property type="protein sequence ID" value="MBD2865840.1"/>
    <property type="molecule type" value="Genomic_DNA"/>
</dbReference>